<evidence type="ECO:0000256" key="2">
    <source>
        <dbReference type="ARBA" id="ARBA00022692"/>
    </source>
</evidence>
<accession>A0A8H3WCR7</accession>
<dbReference type="PANTHER" id="PTHR31465:SF8">
    <property type="entry name" value="DOMAIN PROTEIN, PUTATIVE (AFU_ORTHOLOGUE AFUA_6G14140)-RELATED"/>
    <property type="match status" value="1"/>
</dbReference>
<organism evidence="6 7">
    <name type="scientific">Colletotrichum asianum</name>
    <dbReference type="NCBI Taxonomy" id="702518"/>
    <lineage>
        <taxon>Eukaryota</taxon>
        <taxon>Fungi</taxon>
        <taxon>Dikarya</taxon>
        <taxon>Ascomycota</taxon>
        <taxon>Pezizomycotina</taxon>
        <taxon>Sordariomycetes</taxon>
        <taxon>Hypocreomycetidae</taxon>
        <taxon>Glomerellales</taxon>
        <taxon>Glomerellaceae</taxon>
        <taxon>Colletotrichum</taxon>
        <taxon>Colletotrichum gloeosporioides species complex</taxon>
    </lineage>
</organism>
<evidence type="ECO:0000256" key="3">
    <source>
        <dbReference type="ARBA" id="ARBA00022989"/>
    </source>
</evidence>
<keyword evidence="4 5" id="KW-0472">Membrane</keyword>
<feature type="transmembrane region" description="Helical" evidence="5">
    <location>
        <begin position="96"/>
        <end position="117"/>
    </location>
</feature>
<dbReference type="GO" id="GO:0000324">
    <property type="term" value="C:fungal-type vacuole"/>
    <property type="evidence" value="ECO:0007669"/>
    <property type="project" value="TreeGrafter"/>
</dbReference>
<feature type="transmembrane region" description="Helical" evidence="5">
    <location>
        <begin position="35"/>
        <end position="57"/>
    </location>
</feature>
<protein>
    <submittedName>
        <fullName evidence="6">RTA1 like protein</fullName>
    </submittedName>
</protein>
<dbReference type="OrthoDB" id="3358017at2759"/>
<feature type="transmembrane region" description="Helical" evidence="5">
    <location>
        <begin position="138"/>
        <end position="163"/>
    </location>
</feature>
<dbReference type="PANTHER" id="PTHR31465">
    <property type="entry name" value="PROTEIN RTA1-RELATED"/>
    <property type="match status" value="1"/>
</dbReference>
<evidence type="ECO:0000256" key="4">
    <source>
        <dbReference type="ARBA" id="ARBA00023136"/>
    </source>
</evidence>
<dbReference type="Proteomes" id="UP000434172">
    <property type="component" value="Unassembled WGS sequence"/>
</dbReference>
<feature type="transmembrane region" description="Helical" evidence="5">
    <location>
        <begin position="225"/>
        <end position="246"/>
    </location>
</feature>
<evidence type="ECO:0000313" key="7">
    <source>
        <dbReference type="Proteomes" id="UP000434172"/>
    </source>
</evidence>
<evidence type="ECO:0000256" key="1">
    <source>
        <dbReference type="ARBA" id="ARBA00004141"/>
    </source>
</evidence>
<evidence type="ECO:0000256" key="5">
    <source>
        <dbReference type="SAM" id="Phobius"/>
    </source>
</evidence>
<feature type="transmembrane region" description="Helical" evidence="5">
    <location>
        <begin position="64"/>
        <end position="84"/>
    </location>
</feature>
<dbReference type="AlphaFoldDB" id="A0A8H3WCR7"/>
<gene>
    <name evidence="6" type="ORF">GQ607_007045</name>
</gene>
<evidence type="ECO:0000313" key="6">
    <source>
        <dbReference type="EMBL" id="KAF0325603.1"/>
    </source>
</evidence>
<sequence>MSTNSTGAGRRFKECTEVSDLCPVDMTVLSYYPNLGANIFFAVAFGLVVLTSAFLGIRKRTWSFMALVTGGCVLETVGYVGRVLLHENPWNKDAFQMQICTIILGPTFICAGIYLILKHVSANLNPALSRIRPRLYPLIFLPADLTCLVIQAIGGGLAAAAGQTNKSLLDGGNRAIIAGIVLQVVVLMAFGAAGADYFIRVRRWARSPDTDPSELTLWNQKKFRMFIFSIIGAYACVMIRCIYRIAEMAGGWGNHIMQDEISFMILDGGLVLICISNTPVHGQPPTTSHNTTMCYANVILHICSICNTRAAKPSGKLEKCPAAPASGPHCGVLRDPTPDPDPADPALNPSGLEFEALKVAPGYTLIDASHRRPKPKLYTCELCLDHLGPEEARARAPWWRKEQRSVLKGGKRVTPGPSTAGWADVLRRSVHLRRAVSELQLRPGLLGSDNSEPQVLLHQPDPETALVVSPRRASLDDALDRVVHLAGPALTRADVDHARKHFRIQSPLDTEIHRFGSGDVVDRQQ</sequence>
<keyword evidence="7" id="KW-1185">Reference proteome</keyword>
<feature type="transmembrane region" description="Helical" evidence="5">
    <location>
        <begin position="175"/>
        <end position="199"/>
    </location>
</feature>
<name>A0A8H3WCR7_9PEZI</name>
<keyword evidence="2 5" id="KW-0812">Transmembrane</keyword>
<dbReference type="GO" id="GO:0005886">
    <property type="term" value="C:plasma membrane"/>
    <property type="evidence" value="ECO:0007669"/>
    <property type="project" value="TreeGrafter"/>
</dbReference>
<comment type="caution">
    <text evidence="6">The sequence shown here is derived from an EMBL/GenBank/DDBJ whole genome shotgun (WGS) entry which is preliminary data.</text>
</comment>
<proteinExistence type="predicted"/>
<dbReference type="Pfam" id="PF04479">
    <property type="entry name" value="RTA1"/>
    <property type="match status" value="1"/>
</dbReference>
<dbReference type="InterPro" id="IPR007568">
    <property type="entry name" value="RTA1"/>
</dbReference>
<comment type="subcellular location">
    <subcellularLocation>
        <location evidence="1">Membrane</location>
        <topology evidence="1">Multi-pass membrane protein</topology>
    </subcellularLocation>
</comment>
<reference evidence="6 7" key="1">
    <citation type="submission" date="2019-12" db="EMBL/GenBank/DDBJ databases">
        <title>A genome sequence resource for the geographically widespread anthracnose pathogen Colletotrichum asianum.</title>
        <authorList>
            <person name="Meng Y."/>
        </authorList>
    </citation>
    <scope>NUCLEOTIDE SEQUENCE [LARGE SCALE GENOMIC DNA]</scope>
    <source>
        <strain evidence="6 7">ICMP 18580</strain>
    </source>
</reference>
<feature type="non-terminal residue" evidence="6">
    <location>
        <position position="1"/>
    </location>
</feature>
<dbReference type="EMBL" id="WOWK01000035">
    <property type="protein sequence ID" value="KAF0325603.1"/>
    <property type="molecule type" value="Genomic_DNA"/>
</dbReference>
<keyword evidence="3 5" id="KW-1133">Transmembrane helix</keyword>